<gene>
    <name evidence="3" type="ORF">EV698_1852</name>
</gene>
<feature type="domain" description="Endonuclease/exonuclease/phosphatase" evidence="2">
    <location>
        <begin position="36"/>
        <end position="264"/>
    </location>
</feature>
<keyword evidence="3" id="KW-0255">Endonuclease</keyword>
<dbReference type="EMBL" id="SHLI01000001">
    <property type="protein sequence ID" value="RZU99560.1"/>
    <property type="molecule type" value="Genomic_DNA"/>
</dbReference>
<dbReference type="Proteomes" id="UP000292298">
    <property type="component" value="Unassembled WGS sequence"/>
</dbReference>
<dbReference type="GO" id="GO:0016020">
    <property type="term" value="C:membrane"/>
    <property type="evidence" value="ECO:0007669"/>
    <property type="project" value="GOC"/>
</dbReference>
<reference evidence="3 4" key="1">
    <citation type="submission" date="2019-02" db="EMBL/GenBank/DDBJ databases">
        <title>Genomic Encyclopedia of Type Strains, Phase IV (KMG-IV): sequencing the most valuable type-strain genomes for metagenomic binning, comparative biology and taxonomic classification.</title>
        <authorList>
            <person name="Goeker M."/>
        </authorList>
    </citation>
    <scope>NUCLEOTIDE SEQUENCE [LARGE SCALE GENOMIC DNA]</scope>
    <source>
        <strain evidence="3 4">DSM 21056</strain>
    </source>
</reference>
<dbReference type="InterPro" id="IPR005135">
    <property type="entry name" value="Endo/exonuclease/phosphatase"/>
</dbReference>
<dbReference type="GO" id="GO:0006506">
    <property type="term" value="P:GPI anchor biosynthetic process"/>
    <property type="evidence" value="ECO:0007669"/>
    <property type="project" value="TreeGrafter"/>
</dbReference>
<protein>
    <submittedName>
        <fullName evidence="3">Endonuclease/exonuclease/phosphatase family metal-dependent hydrolase</fullName>
    </submittedName>
</protein>
<dbReference type="Gene3D" id="3.60.10.10">
    <property type="entry name" value="Endonuclease/exonuclease/phosphatase"/>
    <property type="match status" value="1"/>
</dbReference>
<sequence>MTDLPTDADARGSAPVTDNGPLLSSGPRLPARLRLMSFNIQAGIETRYYHQYFTRGWRHVLPDRGRVPNLRRIADTIREFDLVGLQELDAGSLRSGFVDQTAFLAKTAVFPHRYIQTNRPLGRLAQHSNGLLCRMPATAVTEHRLPGRIPGRGALLVRFSTPTGDLVVVLLHLALSQRARLSQLAYIAECIADEPHVIVMGDLNCHSASPELRYLCAETDLREPINEVPTYPSWRPARNIDHILVTPSLAVETVEVLDAPLSDHLPLTMTVSLPAALRGPIRASDQGRHAPSRG</sequence>
<dbReference type="GO" id="GO:0004527">
    <property type="term" value="F:exonuclease activity"/>
    <property type="evidence" value="ECO:0007669"/>
    <property type="project" value="UniProtKB-KW"/>
</dbReference>
<name>A0A4Q8D2M0_9GAMM</name>
<keyword evidence="3" id="KW-0540">Nuclease</keyword>
<comment type="caution">
    <text evidence="3">The sequence shown here is derived from an EMBL/GenBank/DDBJ whole genome shotgun (WGS) entry which is preliminary data.</text>
</comment>
<proteinExistence type="predicted"/>
<evidence type="ECO:0000256" key="1">
    <source>
        <dbReference type="SAM" id="MobiDB-lite"/>
    </source>
</evidence>
<dbReference type="RefSeq" id="WP_239016251.1">
    <property type="nucleotide sequence ID" value="NZ_SHLI01000001.1"/>
</dbReference>
<dbReference type="GO" id="GO:0004519">
    <property type="term" value="F:endonuclease activity"/>
    <property type="evidence" value="ECO:0007669"/>
    <property type="project" value="UniProtKB-KW"/>
</dbReference>
<dbReference type="Pfam" id="PF03372">
    <property type="entry name" value="Exo_endo_phos"/>
    <property type="match status" value="1"/>
</dbReference>
<feature type="region of interest" description="Disordered" evidence="1">
    <location>
        <begin position="1"/>
        <end position="25"/>
    </location>
</feature>
<keyword evidence="4" id="KW-1185">Reference proteome</keyword>
<dbReference type="SUPFAM" id="SSF56219">
    <property type="entry name" value="DNase I-like"/>
    <property type="match status" value="1"/>
</dbReference>
<keyword evidence="3" id="KW-0269">Exonuclease</keyword>
<dbReference type="PANTHER" id="PTHR14859:SF15">
    <property type="entry name" value="ENDONUCLEASE_EXONUCLEASE_PHOSPHATASE DOMAIN-CONTAINING PROTEIN"/>
    <property type="match status" value="1"/>
</dbReference>
<evidence type="ECO:0000259" key="2">
    <source>
        <dbReference type="Pfam" id="PF03372"/>
    </source>
</evidence>
<accession>A0A4Q8D2M0</accession>
<keyword evidence="3" id="KW-0378">Hydrolase</keyword>
<evidence type="ECO:0000313" key="3">
    <source>
        <dbReference type="EMBL" id="RZU99560.1"/>
    </source>
</evidence>
<organism evidence="3 4">
    <name type="scientific">Spiribacter vilamensis</name>
    <dbReference type="NCBI Taxonomy" id="531306"/>
    <lineage>
        <taxon>Bacteria</taxon>
        <taxon>Pseudomonadati</taxon>
        <taxon>Pseudomonadota</taxon>
        <taxon>Gammaproteobacteria</taxon>
        <taxon>Chromatiales</taxon>
        <taxon>Ectothiorhodospiraceae</taxon>
        <taxon>Spiribacter</taxon>
    </lineage>
</organism>
<dbReference type="PANTHER" id="PTHR14859">
    <property type="entry name" value="CALCOFLUOR WHITE HYPERSENSITIVE PROTEIN PRECURSOR"/>
    <property type="match status" value="1"/>
</dbReference>
<evidence type="ECO:0000313" key="4">
    <source>
        <dbReference type="Proteomes" id="UP000292298"/>
    </source>
</evidence>
<dbReference type="InterPro" id="IPR036691">
    <property type="entry name" value="Endo/exonu/phosph_ase_sf"/>
</dbReference>
<dbReference type="InterPro" id="IPR051916">
    <property type="entry name" value="GPI-anchor_lipid_remodeler"/>
</dbReference>
<dbReference type="AlphaFoldDB" id="A0A4Q8D2M0"/>